<feature type="compositionally biased region" description="Polar residues" evidence="1">
    <location>
        <begin position="86"/>
        <end position="104"/>
    </location>
</feature>
<proteinExistence type="predicted"/>
<evidence type="ECO:0000313" key="2">
    <source>
        <dbReference type="EMBL" id="KIK31446.1"/>
    </source>
</evidence>
<dbReference type="AlphaFoldDB" id="A0A0C9ZQ89"/>
<accession>A0A0C9ZQ89</accession>
<protein>
    <submittedName>
        <fullName evidence="2">Uncharacterized protein</fullName>
    </submittedName>
</protein>
<dbReference type="Proteomes" id="UP000054485">
    <property type="component" value="Unassembled WGS sequence"/>
</dbReference>
<sequence length="118" mass="13140">MTRKPHTKLLRVVVSNGSLEEDLACGLHERSITVNEVGDFKFPYCGFHASLHVHAIMHQPWAALGRSRCGEIPLIDRSSKAHKMSDSANRLITPQHAQNTSTKKAINEDNVVNRKSLS</sequence>
<reference evidence="3" key="2">
    <citation type="submission" date="2015-01" db="EMBL/GenBank/DDBJ databases">
        <title>Evolutionary Origins and Diversification of the Mycorrhizal Mutualists.</title>
        <authorList>
            <consortium name="DOE Joint Genome Institute"/>
            <consortium name="Mycorrhizal Genomics Consortium"/>
            <person name="Kohler A."/>
            <person name="Kuo A."/>
            <person name="Nagy L.G."/>
            <person name="Floudas D."/>
            <person name="Copeland A."/>
            <person name="Barry K.W."/>
            <person name="Cichocki N."/>
            <person name="Veneault-Fourrey C."/>
            <person name="LaButti K."/>
            <person name="Lindquist E.A."/>
            <person name="Lipzen A."/>
            <person name="Lundell T."/>
            <person name="Morin E."/>
            <person name="Murat C."/>
            <person name="Riley R."/>
            <person name="Ohm R."/>
            <person name="Sun H."/>
            <person name="Tunlid A."/>
            <person name="Henrissat B."/>
            <person name="Grigoriev I.V."/>
            <person name="Hibbett D.S."/>
            <person name="Martin F."/>
        </authorList>
    </citation>
    <scope>NUCLEOTIDE SEQUENCE [LARGE SCALE GENOMIC DNA]</scope>
    <source>
        <strain evidence="3">UH-Slu-Lm8-n1</strain>
    </source>
</reference>
<organism evidence="2 3">
    <name type="scientific">Suillus luteus UH-Slu-Lm8-n1</name>
    <dbReference type="NCBI Taxonomy" id="930992"/>
    <lineage>
        <taxon>Eukaryota</taxon>
        <taxon>Fungi</taxon>
        <taxon>Dikarya</taxon>
        <taxon>Basidiomycota</taxon>
        <taxon>Agaricomycotina</taxon>
        <taxon>Agaricomycetes</taxon>
        <taxon>Agaricomycetidae</taxon>
        <taxon>Boletales</taxon>
        <taxon>Suillineae</taxon>
        <taxon>Suillaceae</taxon>
        <taxon>Suillus</taxon>
    </lineage>
</organism>
<name>A0A0C9ZQ89_9AGAM</name>
<reference evidence="2 3" key="1">
    <citation type="submission" date="2014-04" db="EMBL/GenBank/DDBJ databases">
        <authorList>
            <consortium name="DOE Joint Genome Institute"/>
            <person name="Kuo A."/>
            <person name="Ruytinx J."/>
            <person name="Rineau F."/>
            <person name="Colpaert J."/>
            <person name="Kohler A."/>
            <person name="Nagy L.G."/>
            <person name="Floudas D."/>
            <person name="Copeland A."/>
            <person name="Barry K.W."/>
            <person name="Cichocki N."/>
            <person name="Veneault-Fourrey C."/>
            <person name="LaButti K."/>
            <person name="Lindquist E.A."/>
            <person name="Lipzen A."/>
            <person name="Lundell T."/>
            <person name="Morin E."/>
            <person name="Murat C."/>
            <person name="Sun H."/>
            <person name="Tunlid A."/>
            <person name="Henrissat B."/>
            <person name="Grigoriev I.V."/>
            <person name="Hibbett D.S."/>
            <person name="Martin F."/>
            <person name="Nordberg H.P."/>
            <person name="Cantor M.N."/>
            <person name="Hua S.X."/>
        </authorList>
    </citation>
    <scope>NUCLEOTIDE SEQUENCE [LARGE SCALE GENOMIC DNA]</scope>
    <source>
        <strain evidence="2 3">UH-Slu-Lm8-n1</strain>
    </source>
</reference>
<dbReference type="InParanoid" id="A0A0C9ZQ89"/>
<dbReference type="EMBL" id="KN836987">
    <property type="protein sequence ID" value="KIK31446.1"/>
    <property type="molecule type" value="Genomic_DNA"/>
</dbReference>
<keyword evidence="3" id="KW-1185">Reference proteome</keyword>
<evidence type="ECO:0000256" key="1">
    <source>
        <dbReference type="SAM" id="MobiDB-lite"/>
    </source>
</evidence>
<evidence type="ECO:0000313" key="3">
    <source>
        <dbReference type="Proteomes" id="UP000054485"/>
    </source>
</evidence>
<gene>
    <name evidence="2" type="ORF">CY34DRAFT_19914</name>
</gene>
<dbReference type="HOGENOM" id="CLU_2074678_0_0_1"/>
<feature type="region of interest" description="Disordered" evidence="1">
    <location>
        <begin position="83"/>
        <end position="118"/>
    </location>
</feature>